<name>A0A810Q627_9FIRM</name>
<protein>
    <submittedName>
        <fullName evidence="3">Transporter</fullName>
    </submittedName>
</protein>
<feature type="transmembrane region" description="Helical" evidence="1">
    <location>
        <begin position="107"/>
        <end position="130"/>
    </location>
</feature>
<dbReference type="InterPro" id="IPR002823">
    <property type="entry name" value="DUF112_TM"/>
</dbReference>
<proteinExistence type="predicted"/>
<feature type="transmembrane region" description="Helical" evidence="1">
    <location>
        <begin position="192"/>
        <end position="214"/>
    </location>
</feature>
<evidence type="ECO:0000256" key="1">
    <source>
        <dbReference type="SAM" id="Phobius"/>
    </source>
</evidence>
<keyword evidence="1" id="KW-0812">Transmembrane</keyword>
<keyword evidence="1" id="KW-0472">Membrane</keyword>
<accession>A0A810Q627</accession>
<evidence type="ECO:0000259" key="2">
    <source>
        <dbReference type="Pfam" id="PF01970"/>
    </source>
</evidence>
<dbReference type="EMBL" id="AP023420">
    <property type="protein sequence ID" value="BCK83748.1"/>
    <property type="molecule type" value="Genomic_DNA"/>
</dbReference>
<reference evidence="3" key="1">
    <citation type="submission" date="2020-09" db="EMBL/GenBank/DDBJ databases">
        <title>New species isolated from human feces.</title>
        <authorList>
            <person name="Kitahara M."/>
            <person name="Shigeno Y."/>
            <person name="Shime M."/>
            <person name="Matsumoto Y."/>
            <person name="Nakamura S."/>
            <person name="Motooka D."/>
            <person name="Fukuoka S."/>
            <person name="Nishikawa H."/>
            <person name="Benno Y."/>
        </authorList>
    </citation>
    <scope>NUCLEOTIDE SEQUENCE</scope>
    <source>
        <strain evidence="3">MM59</strain>
    </source>
</reference>
<dbReference type="Proteomes" id="UP000679848">
    <property type="component" value="Chromosome"/>
</dbReference>
<keyword evidence="4" id="KW-1185">Reference proteome</keyword>
<sequence>MGNAVQLEIMSLFNLESLLLLAASTLAGIIIGALPGLTATMGVSLLVSTTLGLGPANALVVMVGVFLGGIYGGSRSAILLNVPGTPSSAATALEGFPLTKQGEGIRAGVMVTTASATGGIIGLCILMLLAHPISKAAMLIGYWEFFWLGMFGIVICGSMSAERPYKGLVSGMAGLLISCIGIDGIYGGTRFAFGVTGLKAGISLVPAMVGLFGLSEAISALADPESHAIANVKNTTIGDLLGYVKESFSMLRHHAKLVISSAAIGTMIGAIPGTGEDIASWVAYDSARRASKEKEKFGHGSWEGLIASETANNACTSGVFIPMLTLGIAGDAVSAILLGGLQLHGYQTGPNFMADNPNFIYFIGVLLLLVNLMFMIEGTLITPVIGKVLQIRVGIIMPIVVVLSVIGAYAANVRTFDIAVMVVFGFIGFLFKKLHISPAPMALGIILGSLVELNYRRGLMAGKYSLSLFITRPVSAVLALLLVVFVVMPIIRDRRGKAK</sequence>
<dbReference type="PANTHER" id="PTHR35342">
    <property type="entry name" value="TRICARBOXYLIC TRANSPORT PROTEIN"/>
    <property type="match status" value="1"/>
</dbReference>
<organism evidence="3 4">
    <name type="scientific">Pusillibacter faecalis</name>
    <dbReference type="NCBI Taxonomy" id="2714358"/>
    <lineage>
        <taxon>Bacteria</taxon>
        <taxon>Bacillati</taxon>
        <taxon>Bacillota</taxon>
        <taxon>Clostridia</taxon>
        <taxon>Eubacteriales</taxon>
        <taxon>Oscillospiraceae</taxon>
        <taxon>Pusillibacter</taxon>
    </lineage>
</organism>
<feature type="transmembrane region" description="Helical" evidence="1">
    <location>
        <begin position="415"/>
        <end position="431"/>
    </location>
</feature>
<feature type="transmembrane region" description="Helical" evidence="1">
    <location>
        <begin position="438"/>
        <end position="455"/>
    </location>
</feature>
<dbReference type="AlphaFoldDB" id="A0A810Q627"/>
<dbReference type="RefSeq" id="WP_187028075.1">
    <property type="nucleotide sequence ID" value="NZ_AP023420.1"/>
</dbReference>
<feature type="transmembrane region" description="Helical" evidence="1">
    <location>
        <begin position="467"/>
        <end position="491"/>
    </location>
</feature>
<keyword evidence="1" id="KW-1133">Transmembrane helix</keyword>
<feature type="transmembrane region" description="Helical" evidence="1">
    <location>
        <begin position="12"/>
        <end position="34"/>
    </location>
</feature>
<dbReference type="Pfam" id="PF01970">
    <property type="entry name" value="TctA"/>
    <property type="match status" value="1"/>
</dbReference>
<gene>
    <name evidence="3" type="ORF">MM59RIKEN_10670</name>
</gene>
<feature type="transmembrane region" description="Helical" evidence="1">
    <location>
        <begin position="359"/>
        <end position="376"/>
    </location>
</feature>
<feature type="transmembrane region" description="Helical" evidence="1">
    <location>
        <begin position="168"/>
        <end position="186"/>
    </location>
</feature>
<dbReference type="KEGG" id="pfaa:MM59RIKEN_10670"/>
<dbReference type="PANTHER" id="PTHR35342:SF5">
    <property type="entry name" value="TRICARBOXYLIC TRANSPORT PROTEIN"/>
    <property type="match status" value="1"/>
</dbReference>
<feature type="domain" description="DUF112" evidence="2">
    <location>
        <begin position="18"/>
        <end position="442"/>
    </location>
</feature>
<feature type="transmembrane region" description="Helical" evidence="1">
    <location>
        <begin position="46"/>
        <end position="71"/>
    </location>
</feature>
<feature type="transmembrane region" description="Helical" evidence="1">
    <location>
        <begin position="319"/>
        <end position="339"/>
    </location>
</feature>
<evidence type="ECO:0000313" key="3">
    <source>
        <dbReference type="EMBL" id="BCK83748.1"/>
    </source>
</evidence>
<evidence type="ECO:0000313" key="4">
    <source>
        <dbReference type="Proteomes" id="UP000679848"/>
    </source>
</evidence>
<feature type="transmembrane region" description="Helical" evidence="1">
    <location>
        <begin position="136"/>
        <end position="156"/>
    </location>
</feature>
<feature type="transmembrane region" description="Helical" evidence="1">
    <location>
        <begin position="388"/>
        <end position="409"/>
    </location>
</feature>